<accession>A0A8D0KMG3</accession>
<dbReference type="Pfam" id="PF02023">
    <property type="entry name" value="SCAN"/>
    <property type="match status" value="1"/>
</dbReference>
<evidence type="ECO:0000313" key="3">
    <source>
        <dbReference type="Ensembl" id="ENSSMRP00000026706.1"/>
    </source>
</evidence>
<organism evidence="3 4">
    <name type="scientific">Salvator merianae</name>
    <name type="common">Argentine black and white tegu</name>
    <name type="synonym">Tupinambis merianae</name>
    <dbReference type="NCBI Taxonomy" id="96440"/>
    <lineage>
        <taxon>Eukaryota</taxon>
        <taxon>Metazoa</taxon>
        <taxon>Chordata</taxon>
        <taxon>Craniata</taxon>
        <taxon>Vertebrata</taxon>
        <taxon>Euteleostomi</taxon>
        <taxon>Lepidosauria</taxon>
        <taxon>Squamata</taxon>
        <taxon>Bifurcata</taxon>
        <taxon>Unidentata</taxon>
        <taxon>Episquamata</taxon>
        <taxon>Laterata</taxon>
        <taxon>Teiioidea</taxon>
        <taxon>Teiidae</taxon>
        <taxon>Salvator</taxon>
    </lineage>
</organism>
<reference evidence="3" key="2">
    <citation type="submission" date="2025-09" db="UniProtKB">
        <authorList>
            <consortium name="Ensembl"/>
        </authorList>
    </citation>
    <scope>IDENTIFICATION</scope>
</reference>
<reference evidence="3" key="1">
    <citation type="submission" date="2025-08" db="UniProtKB">
        <authorList>
            <consortium name="Ensembl"/>
        </authorList>
    </citation>
    <scope>IDENTIFICATION</scope>
</reference>
<evidence type="ECO:0000313" key="4">
    <source>
        <dbReference type="Proteomes" id="UP000694421"/>
    </source>
</evidence>
<dbReference type="PROSITE" id="PS50804">
    <property type="entry name" value="SCAN_BOX"/>
    <property type="match status" value="1"/>
</dbReference>
<dbReference type="Ensembl" id="ENSSMRT00000031197.1">
    <property type="protein sequence ID" value="ENSSMRP00000026706.1"/>
    <property type="gene ID" value="ENSSMRG00000020617.1"/>
</dbReference>
<sequence length="143" mass="16205">SAVAILNQQDLAGLKLESDSETIQTRRGAFWEMTAQESLPGDKVTPDGKGQQFWNFGYKEAEEPREVCSQLHHLCCEWLMPEQHTKAQMLDLVVLEQFLAVLPQEMQNWVRECGPESSSQAVALAEGFLLKEGKQEEEQVRTL</sequence>
<proteinExistence type="predicted"/>
<dbReference type="PANTHER" id="PTHR45935">
    <property type="entry name" value="PROTEIN ZBED8-RELATED"/>
    <property type="match status" value="1"/>
</dbReference>
<dbReference type="InterPro" id="IPR003309">
    <property type="entry name" value="SCAN_dom"/>
</dbReference>
<keyword evidence="4" id="KW-1185">Reference proteome</keyword>
<protein>
    <recommendedName>
        <fullName evidence="2">SCAN box domain-containing protein</fullName>
    </recommendedName>
</protein>
<name>A0A8D0KMG3_SALMN</name>
<evidence type="ECO:0000256" key="1">
    <source>
        <dbReference type="ARBA" id="ARBA00023242"/>
    </source>
</evidence>
<dbReference type="GeneTree" id="ENSGT00940000154715"/>
<dbReference type="Proteomes" id="UP000694421">
    <property type="component" value="Unplaced"/>
</dbReference>
<dbReference type="PANTHER" id="PTHR45935:SF15">
    <property type="entry name" value="SCAN BOX DOMAIN-CONTAINING PROTEIN"/>
    <property type="match status" value="1"/>
</dbReference>
<dbReference type="InterPro" id="IPR050916">
    <property type="entry name" value="SCAN-C2H2_zinc_finger"/>
</dbReference>
<dbReference type="AlphaFoldDB" id="A0A8D0KMG3"/>
<dbReference type="OMA" id="IQIWVRQ"/>
<feature type="domain" description="SCAN box" evidence="2">
    <location>
        <begin position="51"/>
        <end position="128"/>
    </location>
</feature>
<dbReference type="SUPFAM" id="SSF47353">
    <property type="entry name" value="Retrovirus capsid dimerization domain-like"/>
    <property type="match status" value="1"/>
</dbReference>
<keyword evidence="1" id="KW-0539">Nucleus</keyword>
<dbReference type="FunFam" id="1.10.4020.10:FF:000005">
    <property type="entry name" value="Uncharacterized protein"/>
    <property type="match status" value="1"/>
</dbReference>
<dbReference type="Gene3D" id="1.10.4020.10">
    <property type="entry name" value="DNA breaking-rejoining enzymes"/>
    <property type="match status" value="1"/>
</dbReference>
<dbReference type="SMART" id="SM00431">
    <property type="entry name" value="SCAN"/>
    <property type="match status" value="1"/>
</dbReference>
<dbReference type="CDD" id="cd07936">
    <property type="entry name" value="SCAN"/>
    <property type="match status" value="1"/>
</dbReference>
<evidence type="ECO:0000259" key="2">
    <source>
        <dbReference type="PROSITE" id="PS50804"/>
    </source>
</evidence>
<dbReference type="InterPro" id="IPR038269">
    <property type="entry name" value="SCAN_sf"/>
</dbReference>